<name>A0A816AJH7_9BILA</name>
<protein>
    <submittedName>
        <fullName evidence="1">Uncharacterized protein</fullName>
    </submittedName>
</protein>
<evidence type="ECO:0000313" key="2">
    <source>
        <dbReference type="EMBL" id="CAF4473173.1"/>
    </source>
</evidence>
<proteinExistence type="predicted"/>
<dbReference type="EMBL" id="CAJNOQ010035019">
    <property type="protein sequence ID" value="CAF1597670.1"/>
    <property type="molecule type" value="Genomic_DNA"/>
</dbReference>
<dbReference type="Proteomes" id="UP000663829">
    <property type="component" value="Unassembled WGS sequence"/>
</dbReference>
<comment type="caution">
    <text evidence="1">The sequence shown here is derived from an EMBL/GenBank/DDBJ whole genome shotgun (WGS) entry which is preliminary data.</text>
</comment>
<dbReference type="EMBL" id="CAJOBC010101344">
    <property type="protein sequence ID" value="CAF4473173.1"/>
    <property type="molecule type" value="Genomic_DNA"/>
</dbReference>
<accession>A0A816AJH7</accession>
<evidence type="ECO:0000313" key="1">
    <source>
        <dbReference type="EMBL" id="CAF1597670.1"/>
    </source>
</evidence>
<gene>
    <name evidence="1" type="ORF">GPM918_LOCUS42208</name>
    <name evidence="2" type="ORF">SRO942_LOCUS43404</name>
</gene>
<keyword evidence="3" id="KW-1185">Reference proteome</keyword>
<organism evidence="1 3">
    <name type="scientific">Didymodactylos carnosus</name>
    <dbReference type="NCBI Taxonomy" id="1234261"/>
    <lineage>
        <taxon>Eukaryota</taxon>
        <taxon>Metazoa</taxon>
        <taxon>Spiralia</taxon>
        <taxon>Gnathifera</taxon>
        <taxon>Rotifera</taxon>
        <taxon>Eurotatoria</taxon>
        <taxon>Bdelloidea</taxon>
        <taxon>Philodinida</taxon>
        <taxon>Philodinidae</taxon>
        <taxon>Didymodactylos</taxon>
    </lineage>
</organism>
<dbReference type="Proteomes" id="UP000681722">
    <property type="component" value="Unassembled WGS sequence"/>
</dbReference>
<evidence type="ECO:0000313" key="3">
    <source>
        <dbReference type="Proteomes" id="UP000663829"/>
    </source>
</evidence>
<reference evidence="1" key="1">
    <citation type="submission" date="2021-02" db="EMBL/GenBank/DDBJ databases">
        <authorList>
            <person name="Nowell W R."/>
        </authorList>
    </citation>
    <scope>NUCLEOTIDE SEQUENCE</scope>
</reference>
<dbReference type="AlphaFoldDB" id="A0A816AJH7"/>
<sequence length="91" mass="10702">MEKQLKTKTHVYSTVYRGEEKCLEEAILLPINNAIMYPNNKILYEKSDNNIDFIDISNIDKQIFFDKGSNQDTVYDNVIKKYNLAKNHLNE</sequence>